<name>A0A1I1E506_BREAD</name>
<dbReference type="Proteomes" id="UP000240042">
    <property type="component" value="Unassembled WGS sequence"/>
</dbReference>
<dbReference type="PRINTS" id="PR00107">
    <property type="entry name" value="PHOSPHOCPHPR"/>
</dbReference>
<evidence type="ECO:0000256" key="2">
    <source>
        <dbReference type="ARBA" id="ARBA00010736"/>
    </source>
</evidence>
<dbReference type="PROSITE" id="PS00369">
    <property type="entry name" value="PTS_HPR_HIS"/>
    <property type="match status" value="1"/>
</dbReference>
<dbReference type="AlphaFoldDB" id="A0A1I1E506"/>
<dbReference type="GO" id="GO:0009401">
    <property type="term" value="P:phosphoenolpyruvate-dependent sugar phosphotransferase system"/>
    <property type="evidence" value="ECO:0007669"/>
    <property type="project" value="UniProtKB-KW"/>
</dbReference>
<evidence type="ECO:0000256" key="4">
    <source>
        <dbReference type="ARBA" id="ARBA00022683"/>
    </source>
</evidence>
<dbReference type="Gene3D" id="3.30.1340.10">
    <property type="entry name" value="HPr-like"/>
    <property type="match status" value="1"/>
</dbReference>
<dbReference type="EMBL" id="FOKY01000005">
    <property type="protein sequence ID" value="SFB79943.1"/>
    <property type="molecule type" value="Genomic_DNA"/>
</dbReference>
<dbReference type="OrthoDB" id="9809047at2"/>
<reference evidence="7" key="1">
    <citation type="submission" date="2016-10" db="EMBL/GenBank/DDBJ databases">
        <authorList>
            <person name="Varghese N."/>
            <person name="Submissions S."/>
        </authorList>
    </citation>
    <scope>NUCLEOTIDE SEQUENCE [LARGE SCALE GENOMIC DNA]</scope>
    <source>
        <strain evidence="7">ATCC 43811</strain>
    </source>
</reference>
<dbReference type="NCBIfam" id="TIGR01003">
    <property type="entry name" value="PTS_HPr_family"/>
    <property type="match status" value="1"/>
</dbReference>
<evidence type="ECO:0000313" key="7">
    <source>
        <dbReference type="Proteomes" id="UP000240042"/>
    </source>
</evidence>
<dbReference type="PANTHER" id="PTHR33705:SF2">
    <property type="entry name" value="PHOSPHOCARRIER PROTEIN NPR"/>
    <property type="match status" value="1"/>
</dbReference>
<comment type="subcellular location">
    <subcellularLocation>
        <location evidence="1">Cytoplasm</location>
    </subcellularLocation>
</comment>
<dbReference type="SUPFAM" id="SSF55594">
    <property type="entry name" value="HPr-like"/>
    <property type="match status" value="1"/>
</dbReference>
<feature type="domain" description="HPr" evidence="5">
    <location>
        <begin position="1"/>
        <end position="88"/>
    </location>
</feature>
<dbReference type="InterPro" id="IPR050399">
    <property type="entry name" value="HPr"/>
</dbReference>
<accession>A0A1I1E506</accession>
<dbReference type="Pfam" id="PF00381">
    <property type="entry name" value="PTS-HPr"/>
    <property type="match status" value="1"/>
</dbReference>
<dbReference type="CDD" id="cd00367">
    <property type="entry name" value="PTS-HPr_like"/>
    <property type="match status" value="1"/>
</dbReference>
<evidence type="ECO:0000256" key="3">
    <source>
        <dbReference type="ARBA" id="ARBA00022490"/>
    </source>
</evidence>
<dbReference type="InterPro" id="IPR001020">
    <property type="entry name" value="PTS_HPr_His_P_site"/>
</dbReference>
<dbReference type="STRING" id="34097.SAMN02745150_00848"/>
<dbReference type="InterPro" id="IPR035895">
    <property type="entry name" value="HPr-like_sf"/>
</dbReference>
<evidence type="ECO:0000256" key="1">
    <source>
        <dbReference type="ARBA" id="ARBA00004496"/>
    </source>
</evidence>
<gene>
    <name evidence="6" type="ORF">SAMN02745150_00848</name>
</gene>
<dbReference type="RefSeq" id="WP_159428173.1">
    <property type="nucleotide sequence ID" value="NZ_FOKY01000005.1"/>
</dbReference>
<comment type="similarity">
    <text evidence="2">Belongs to the HPr family.</text>
</comment>
<proteinExistence type="inferred from homology"/>
<keyword evidence="4" id="KW-0598">Phosphotransferase system</keyword>
<dbReference type="InterPro" id="IPR000032">
    <property type="entry name" value="HPr-like"/>
</dbReference>
<protein>
    <submittedName>
        <fullName evidence="6">Phosphocarrier protein</fullName>
    </submittedName>
</protein>
<keyword evidence="7" id="KW-1185">Reference proteome</keyword>
<dbReference type="PROSITE" id="PS51350">
    <property type="entry name" value="PTS_HPR_DOM"/>
    <property type="match status" value="1"/>
</dbReference>
<keyword evidence="3" id="KW-0963">Cytoplasm</keyword>
<dbReference type="PANTHER" id="PTHR33705">
    <property type="entry name" value="PHOSPHOCARRIER PROTEIN HPR"/>
    <property type="match status" value="1"/>
</dbReference>
<evidence type="ECO:0000259" key="5">
    <source>
        <dbReference type="PROSITE" id="PS51350"/>
    </source>
</evidence>
<dbReference type="GO" id="GO:0005737">
    <property type="term" value="C:cytoplasm"/>
    <property type="evidence" value="ECO:0007669"/>
    <property type="project" value="UniProtKB-SubCell"/>
</dbReference>
<organism evidence="6 7">
    <name type="scientific">Brevinema andersonii</name>
    <dbReference type="NCBI Taxonomy" id="34097"/>
    <lineage>
        <taxon>Bacteria</taxon>
        <taxon>Pseudomonadati</taxon>
        <taxon>Spirochaetota</taxon>
        <taxon>Spirochaetia</taxon>
        <taxon>Brevinematales</taxon>
        <taxon>Brevinemataceae</taxon>
        <taxon>Brevinema</taxon>
    </lineage>
</organism>
<sequence>MISQEINILNRYGIHARPSSMIADLAENFQSTIIFEKDGKTANARNIMNLILLSIEPNSKITVHINGPDETSALKALIDLIEVRRFDE</sequence>
<evidence type="ECO:0000313" key="6">
    <source>
        <dbReference type="EMBL" id="SFB79943.1"/>
    </source>
</evidence>